<dbReference type="Proteomes" id="UP000249605">
    <property type="component" value="Chromosome"/>
</dbReference>
<reference evidence="2 3" key="1">
    <citation type="journal article" date="2019" name="Int. J. Syst. Evol. Microbiol.">
        <title>Azospirillum ramasamyi sp. nov., a novel diazotrophic bacterium isolated from fermented bovine products.</title>
        <authorList>
            <person name="Anandham R."/>
            <person name="Heo J."/>
            <person name="Krishnamoorthy R."/>
            <person name="SenthilKumar M."/>
            <person name="Gopal N.O."/>
            <person name="Kim S.J."/>
            <person name="Kwon S.W."/>
        </authorList>
    </citation>
    <scope>NUCLEOTIDE SEQUENCE [LARGE SCALE GENOMIC DNA]</scope>
    <source>
        <strain evidence="2 3">M2T2B2</strain>
    </source>
</reference>
<name>A0A2U9S5V2_9PROT</name>
<dbReference type="GO" id="GO:0000150">
    <property type="term" value="F:DNA strand exchange activity"/>
    <property type="evidence" value="ECO:0007669"/>
    <property type="project" value="InterPro"/>
</dbReference>
<dbReference type="GO" id="GO:0003677">
    <property type="term" value="F:DNA binding"/>
    <property type="evidence" value="ECO:0007669"/>
    <property type="project" value="InterPro"/>
</dbReference>
<evidence type="ECO:0000313" key="2">
    <source>
        <dbReference type="EMBL" id="AWU94950.1"/>
    </source>
</evidence>
<feature type="domain" description="Resolvase/invertase-type recombinase catalytic" evidence="1">
    <location>
        <begin position="3"/>
        <end position="151"/>
    </location>
</feature>
<protein>
    <recommendedName>
        <fullName evidence="1">Resolvase/invertase-type recombinase catalytic domain-containing protein</fullName>
    </recommendedName>
</protein>
<dbReference type="InterPro" id="IPR036162">
    <property type="entry name" value="Resolvase-like_N_sf"/>
</dbReference>
<dbReference type="PANTHER" id="PTHR30461">
    <property type="entry name" value="DNA-INVERTASE FROM LAMBDOID PROPHAGE"/>
    <property type="match status" value="1"/>
</dbReference>
<dbReference type="RefSeq" id="WP_111067547.1">
    <property type="nucleotide sequence ID" value="NZ_CP029829.1"/>
</dbReference>
<sequence length="160" mass="17986">MMRAVIYARYSSDQQREASIADQIEVCRRYAERQGWTVVDHYSDAALSGASRHRPAFQKLLREAGQRRFDIVLCEAIDRLGRRLADTADLQDRLAFHGVRLFTPQLGEITTIHVAVMGMMAQVALKDLADKTRRGQLGRAMAGRMPGGKAFGYDTAERKS</sequence>
<dbReference type="OrthoDB" id="9791494at2"/>
<gene>
    <name evidence="2" type="ORF">DM194_12235</name>
</gene>
<dbReference type="KEGG" id="azm:DM194_12235"/>
<dbReference type="Pfam" id="PF00239">
    <property type="entry name" value="Resolvase"/>
    <property type="match status" value="1"/>
</dbReference>
<evidence type="ECO:0000259" key="1">
    <source>
        <dbReference type="PROSITE" id="PS51736"/>
    </source>
</evidence>
<proteinExistence type="predicted"/>
<dbReference type="SMART" id="SM00857">
    <property type="entry name" value="Resolvase"/>
    <property type="match status" value="1"/>
</dbReference>
<dbReference type="InterPro" id="IPR006119">
    <property type="entry name" value="Resolv_N"/>
</dbReference>
<accession>A0A2U9S5V2</accession>
<dbReference type="PROSITE" id="PS51736">
    <property type="entry name" value="RECOMBINASES_3"/>
    <property type="match status" value="1"/>
</dbReference>
<dbReference type="InterPro" id="IPR050639">
    <property type="entry name" value="SSR_resolvase"/>
</dbReference>
<dbReference type="CDD" id="cd00338">
    <property type="entry name" value="Ser_Recombinase"/>
    <property type="match status" value="1"/>
</dbReference>
<keyword evidence="3" id="KW-1185">Reference proteome</keyword>
<dbReference type="SUPFAM" id="SSF53041">
    <property type="entry name" value="Resolvase-like"/>
    <property type="match status" value="1"/>
</dbReference>
<dbReference type="EMBL" id="CP029829">
    <property type="protein sequence ID" value="AWU94950.1"/>
    <property type="molecule type" value="Genomic_DNA"/>
</dbReference>
<evidence type="ECO:0000313" key="3">
    <source>
        <dbReference type="Proteomes" id="UP000249605"/>
    </source>
</evidence>
<organism evidence="2 3">
    <name type="scientific">Azospirillum ramasamyi</name>
    <dbReference type="NCBI Taxonomy" id="682998"/>
    <lineage>
        <taxon>Bacteria</taxon>
        <taxon>Pseudomonadati</taxon>
        <taxon>Pseudomonadota</taxon>
        <taxon>Alphaproteobacteria</taxon>
        <taxon>Rhodospirillales</taxon>
        <taxon>Azospirillaceae</taxon>
        <taxon>Azospirillum</taxon>
    </lineage>
</organism>
<dbReference type="PANTHER" id="PTHR30461:SF23">
    <property type="entry name" value="DNA RECOMBINASE-RELATED"/>
    <property type="match status" value="1"/>
</dbReference>
<dbReference type="AlphaFoldDB" id="A0A2U9S5V2"/>
<dbReference type="Gene3D" id="3.40.50.1390">
    <property type="entry name" value="Resolvase, N-terminal catalytic domain"/>
    <property type="match status" value="1"/>
</dbReference>